<proteinExistence type="evidence at transcript level"/>
<evidence type="ECO:0000313" key="4">
    <source>
        <dbReference type="EMBL" id="BAR64784.1"/>
    </source>
</evidence>
<dbReference type="ESTHER" id="ostfu-a0a0f7qhl9">
    <property type="family name" value="Carb_B_Arthropoda"/>
</dbReference>
<organism evidence="4">
    <name type="scientific">Ostrinia furnacalis</name>
    <name type="common">Asian corn borer</name>
    <dbReference type="NCBI Taxonomy" id="93504"/>
    <lineage>
        <taxon>Eukaryota</taxon>
        <taxon>Metazoa</taxon>
        <taxon>Ecdysozoa</taxon>
        <taxon>Arthropoda</taxon>
        <taxon>Hexapoda</taxon>
        <taxon>Insecta</taxon>
        <taxon>Pterygota</taxon>
        <taxon>Neoptera</taxon>
        <taxon>Endopterygota</taxon>
        <taxon>Lepidoptera</taxon>
        <taxon>Glossata</taxon>
        <taxon>Ditrysia</taxon>
        <taxon>Pyraloidea</taxon>
        <taxon>Crambidae</taxon>
        <taxon>Pyraustinae</taxon>
        <taxon>Ostrinia</taxon>
    </lineage>
</organism>
<dbReference type="PANTHER" id="PTHR11559">
    <property type="entry name" value="CARBOXYLESTERASE"/>
    <property type="match status" value="1"/>
</dbReference>
<evidence type="ECO:0000256" key="1">
    <source>
        <dbReference type="ARBA" id="ARBA00023180"/>
    </source>
</evidence>
<dbReference type="InterPro" id="IPR029058">
    <property type="entry name" value="AB_hydrolase_fold"/>
</dbReference>
<dbReference type="Gene3D" id="3.40.50.1820">
    <property type="entry name" value="alpha/beta hydrolase"/>
    <property type="match status" value="1"/>
</dbReference>
<evidence type="ECO:0000259" key="3">
    <source>
        <dbReference type="Pfam" id="PF00135"/>
    </source>
</evidence>
<dbReference type="Pfam" id="PF00135">
    <property type="entry name" value="COesterase"/>
    <property type="match status" value="1"/>
</dbReference>
<keyword evidence="2" id="KW-0732">Signal</keyword>
<feature type="chain" id="PRO_5002521007" evidence="2">
    <location>
        <begin position="18"/>
        <end position="526"/>
    </location>
</feature>
<dbReference type="SUPFAM" id="SSF53474">
    <property type="entry name" value="alpha/beta-Hydrolases"/>
    <property type="match status" value="1"/>
</dbReference>
<keyword evidence="1" id="KW-0325">Glycoprotein</keyword>
<accession>A0A0F7QHL9</accession>
<name>A0A0F7QHL9_OSTFU</name>
<gene>
    <name evidence="4" type="primary">OfurCXE11</name>
</gene>
<protein>
    <submittedName>
        <fullName evidence="4">Carboxylesterase</fullName>
    </submittedName>
</protein>
<dbReference type="EMBL" id="LC017770">
    <property type="protein sequence ID" value="BAR64784.1"/>
    <property type="molecule type" value="mRNA"/>
</dbReference>
<feature type="domain" description="Carboxylesterase type B" evidence="3">
    <location>
        <begin position="22"/>
        <end position="511"/>
    </location>
</feature>
<dbReference type="AlphaFoldDB" id="A0A0F7QHL9"/>
<reference evidence="4" key="1">
    <citation type="journal article" date="2015" name="PLoS ONE">
        <title>Identification of Candidate Odorant Receptors in Asian Corn Borer Ostrinia furnacalis.</title>
        <authorList>
            <person name="Yang B."/>
            <person name="Ozaki K."/>
            <person name="Ishikawa Y."/>
            <person name="Matsuo T."/>
        </authorList>
    </citation>
    <scope>NUCLEOTIDE SEQUENCE</scope>
    <source>
        <tissue evidence="4">Antenna</tissue>
    </source>
</reference>
<dbReference type="InterPro" id="IPR002018">
    <property type="entry name" value="CarbesteraseB"/>
</dbReference>
<feature type="non-terminal residue" evidence="4">
    <location>
        <position position="1"/>
    </location>
</feature>
<sequence length="526" mass="59825">RALQPLIIFGVALQVFGQDFVVVNTSKGQIKGRDEGSYNTFFGIPYAKVDEENPFGVSLPYPHFTEPFNATDITISCPQVFRPQSIIQCLRLNIYVPKTTKKKLPVMVWIHGGAFIFGSGGDYGGQYLVQHDIIVVTINYRLGPYGFLCLDDPEVPGNQALKDQVDALKWVQQNIEAFGGDPKKVTVAGESYGGGSVDLLMYSNTEKLFDKAIVESGTAQEDAMFVKPDYTAAIKLAALFNYTACNTKDALKFLAQKDPFELMQAFNSSDILLRVCKEKKFKGVQSFLTDDSFHLYNPKKVKDTPVIFGYNSKEQFNTIANETDDFFRSLKDIIIESLNRTFNFNEEELLQVSSIVKKFYMGSKEIGQDTKLALGEFLTDFSFTHAAETSVTRLVDQGAKVYKYIFSYIGNSRYKNIHGVGAYHTEELQYLFGLGEDFGFDPLVEPEHLMMRDRMTTMWANFVKYGNPIPETSDLLPVQWDTVPKDSRPYMDIDVTMEMLEDVYHDRVAFWDLLWHNYWRKSKILS</sequence>
<feature type="signal peptide" evidence="2">
    <location>
        <begin position="1"/>
        <end position="17"/>
    </location>
</feature>
<dbReference type="InterPro" id="IPR050309">
    <property type="entry name" value="Type-B_Carboxylest/Lipase"/>
</dbReference>
<evidence type="ECO:0000256" key="2">
    <source>
        <dbReference type="SAM" id="SignalP"/>
    </source>
</evidence>